<comment type="caution">
    <text evidence="5">The sequence shown here is derived from an EMBL/GenBank/DDBJ whole genome shotgun (WGS) entry which is preliminary data.</text>
</comment>
<dbReference type="PANTHER" id="PTHR48043">
    <property type="entry name" value="EG:EG0003.4 PROTEIN-RELATED"/>
    <property type="match status" value="1"/>
</dbReference>
<comment type="similarity">
    <text evidence="1">Belongs to the UDP-glycosyltransferase family.</text>
</comment>
<dbReference type="InterPro" id="IPR050271">
    <property type="entry name" value="UDP-glycosyltransferase"/>
</dbReference>
<evidence type="ECO:0000313" key="6">
    <source>
        <dbReference type="Proteomes" id="UP000494165"/>
    </source>
</evidence>
<evidence type="ECO:0008006" key="7">
    <source>
        <dbReference type="Google" id="ProtNLM"/>
    </source>
</evidence>
<dbReference type="Pfam" id="PF00201">
    <property type="entry name" value="UDPGT"/>
    <property type="match status" value="2"/>
</dbReference>
<evidence type="ECO:0000256" key="1">
    <source>
        <dbReference type="ARBA" id="ARBA00009995"/>
    </source>
</evidence>
<evidence type="ECO:0000313" key="5">
    <source>
        <dbReference type="EMBL" id="CAB3377022.1"/>
    </source>
</evidence>
<gene>
    <name evidence="5" type="ORF">CLODIP_2_CD13705</name>
</gene>
<sequence length="842" mass="94489">MHTRLFILRPLAVMFVVMLMTKAELVAGGSKILAVTPMVSPSHGIWNRCLLEALVEKGHQVTVLSPFSAQNKTGISYYNIGGQFDASVTLSFAKLGVKEQTYQIWQRAFEISRVQVKSGVVKRFLVDREQRFDLIILEMHYSESFLSVLTGFGVPIVAINAFGDGQWNWQMIGAENYPSVFAQPVFSFRSSNVANLQMSVRDFVDSAEEGFIYMSLGTNVKSSLLPKETVNSIMQVLGNLKLKVLWKFEEDNLPGKPDNVMIRKWLSQQDILGHKNIRLFISHGGRLSIHEAVHHGVPLVVIPFYIDQHKNAETVVRIGMGVRVSYLDFTRDSFEGAIFNVLREESYKENALRASAVARDRVSSPLEEAVFWIEHVIRNNGSKYLQPASAHFTFIQLHSLDVIALLLAPRLRHSSSFLRCTKQSDSQVSVSSNHAAELVGANFNPLSQTEEGTLSRLFSMLGMFKKLCPTILNLPQIKPLLDEKFDLVIISTFFSQCFLPFGYINGAPMIGISAAGSLGMGMDMANPEPRSYVPNLFLPLTSKMTFAERVTNTFISHLISFLATFVHKPVMYNAAKEFFGPNIPTIEEMEKNLSLVIYNNHFTLNNPRPLNPGVIDAGGMHIKDINEKLPKDLQDFMDGAKDGVIYFSMGSYIKGSEFPEEKVAALLDAFSELPQRVIFKWETEEMPNKPNNVKIGKWLPQQAVLAHPNMKLFITHGGLLSTQEAAYHGVPLVGIPFFGDQQLNVAKSSRMGLAVGLDYNTLKKQTIINAIKTVINEPSFYKNAQVLKKRMRDQPESPLDRAVFWTEYVLRHSGAPHLRTAATDMSWWQVHLIDVYGAIFAE</sequence>
<feature type="chain" id="PRO_5035912452" description="Glucuronosyltransferase" evidence="4">
    <location>
        <begin position="24"/>
        <end position="842"/>
    </location>
</feature>
<dbReference type="PANTHER" id="PTHR48043:SF159">
    <property type="entry name" value="EG:EG0003.4 PROTEIN-RELATED"/>
    <property type="match status" value="1"/>
</dbReference>
<dbReference type="EMBL" id="CADEPI010000138">
    <property type="protein sequence ID" value="CAB3377022.1"/>
    <property type="molecule type" value="Genomic_DNA"/>
</dbReference>
<dbReference type="CDD" id="cd03784">
    <property type="entry name" value="GT1_Gtf-like"/>
    <property type="match status" value="2"/>
</dbReference>
<dbReference type="InterPro" id="IPR035595">
    <property type="entry name" value="UDP_glycos_trans_CS"/>
</dbReference>
<dbReference type="OrthoDB" id="5835829at2759"/>
<protein>
    <recommendedName>
        <fullName evidence="7">Glucuronosyltransferase</fullName>
    </recommendedName>
</protein>
<keyword evidence="4" id="KW-0732">Signal</keyword>
<proteinExistence type="inferred from homology"/>
<dbReference type="Proteomes" id="UP000494165">
    <property type="component" value="Unassembled WGS sequence"/>
</dbReference>
<dbReference type="InterPro" id="IPR002213">
    <property type="entry name" value="UDP_glucos_trans"/>
</dbReference>
<reference evidence="5 6" key="1">
    <citation type="submission" date="2020-04" db="EMBL/GenBank/DDBJ databases">
        <authorList>
            <person name="Alioto T."/>
            <person name="Alioto T."/>
            <person name="Gomez Garrido J."/>
        </authorList>
    </citation>
    <scope>NUCLEOTIDE SEQUENCE [LARGE SCALE GENOMIC DNA]</scope>
</reference>
<evidence type="ECO:0000256" key="2">
    <source>
        <dbReference type="ARBA" id="ARBA00022676"/>
    </source>
</evidence>
<evidence type="ECO:0000256" key="3">
    <source>
        <dbReference type="ARBA" id="ARBA00022679"/>
    </source>
</evidence>
<keyword evidence="3" id="KW-0808">Transferase</keyword>
<dbReference type="GO" id="GO:0008194">
    <property type="term" value="F:UDP-glycosyltransferase activity"/>
    <property type="evidence" value="ECO:0007669"/>
    <property type="project" value="InterPro"/>
</dbReference>
<accession>A0A8S1D1U5</accession>
<dbReference type="AlphaFoldDB" id="A0A8S1D1U5"/>
<dbReference type="PROSITE" id="PS00375">
    <property type="entry name" value="UDPGT"/>
    <property type="match status" value="2"/>
</dbReference>
<keyword evidence="6" id="KW-1185">Reference proteome</keyword>
<dbReference type="Gene3D" id="3.40.50.2000">
    <property type="entry name" value="Glycogen Phosphorylase B"/>
    <property type="match status" value="2"/>
</dbReference>
<name>A0A8S1D1U5_9INSE</name>
<dbReference type="FunFam" id="3.40.50.2000:FF:000050">
    <property type="entry name" value="UDP-glucuronosyltransferase"/>
    <property type="match status" value="2"/>
</dbReference>
<feature type="signal peptide" evidence="4">
    <location>
        <begin position="1"/>
        <end position="23"/>
    </location>
</feature>
<organism evidence="5 6">
    <name type="scientific">Cloeon dipterum</name>
    <dbReference type="NCBI Taxonomy" id="197152"/>
    <lineage>
        <taxon>Eukaryota</taxon>
        <taxon>Metazoa</taxon>
        <taxon>Ecdysozoa</taxon>
        <taxon>Arthropoda</taxon>
        <taxon>Hexapoda</taxon>
        <taxon>Insecta</taxon>
        <taxon>Pterygota</taxon>
        <taxon>Palaeoptera</taxon>
        <taxon>Ephemeroptera</taxon>
        <taxon>Pisciforma</taxon>
        <taxon>Baetidae</taxon>
        <taxon>Cloeon</taxon>
    </lineage>
</organism>
<keyword evidence="2" id="KW-0328">Glycosyltransferase</keyword>
<evidence type="ECO:0000256" key="4">
    <source>
        <dbReference type="SAM" id="SignalP"/>
    </source>
</evidence>
<dbReference type="SUPFAM" id="SSF53756">
    <property type="entry name" value="UDP-Glycosyltransferase/glycogen phosphorylase"/>
    <property type="match status" value="2"/>
</dbReference>